<proteinExistence type="inferred from homology"/>
<dbReference type="InterPro" id="IPR016073">
    <property type="entry name" value="Skp1_comp_POZ"/>
</dbReference>
<dbReference type="Pfam" id="PF01466">
    <property type="entry name" value="Skp1"/>
    <property type="match status" value="1"/>
</dbReference>
<evidence type="ECO:0000256" key="2">
    <source>
        <dbReference type="ARBA" id="ARBA00009993"/>
    </source>
</evidence>
<evidence type="ECO:0000256" key="3">
    <source>
        <dbReference type="ARBA" id="ARBA00022786"/>
    </source>
</evidence>
<evidence type="ECO:0000259" key="6">
    <source>
        <dbReference type="Pfam" id="PF03931"/>
    </source>
</evidence>
<dbReference type="InterPro" id="IPR036296">
    <property type="entry name" value="SKP1-like_dim_sf"/>
</dbReference>
<comment type="caution">
    <text evidence="7">The sequence shown here is derived from an EMBL/GenBank/DDBJ whole genome shotgun (WGS) entry which is preliminary data.</text>
</comment>
<protein>
    <recommendedName>
        <fullName evidence="4">SKP1-like protein</fullName>
    </recommendedName>
</protein>
<organism evidence="7 8">
    <name type="scientific">Heracleum sosnowskyi</name>
    <dbReference type="NCBI Taxonomy" id="360622"/>
    <lineage>
        <taxon>Eukaryota</taxon>
        <taxon>Viridiplantae</taxon>
        <taxon>Streptophyta</taxon>
        <taxon>Embryophyta</taxon>
        <taxon>Tracheophyta</taxon>
        <taxon>Spermatophyta</taxon>
        <taxon>Magnoliopsida</taxon>
        <taxon>eudicotyledons</taxon>
        <taxon>Gunneridae</taxon>
        <taxon>Pentapetalae</taxon>
        <taxon>asterids</taxon>
        <taxon>campanulids</taxon>
        <taxon>Apiales</taxon>
        <taxon>Apiaceae</taxon>
        <taxon>Apioideae</taxon>
        <taxon>apioid superclade</taxon>
        <taxon>Tordylieae</taxon>
        <taxon>Tordyliinae</taxon>
        <taxon>Heracleum</taxon>
    </lineage>
</organism>
<dbReference type="InterPro" id="IPR011333">
    <property type="entry name" value="SKP1/BTB/POZ_sf"/>
</dbReference>
<dbReference type="Pfam" id="PF03931">
    <property type="entry name" value="Skp1_POZ"/>
    <property type="match status" value="1"/>
</dbReference>
<dbReference type="SUPFAM" id="SSF81382">
    <property type="entry name" value="Skp1 dimerisation domain-like"/>
    <property type="match status" value="1"/>
</dbReference>
<reference evidence="7" key="2">
    <citation type="submission" date="2023-05" db="EMBL/GenBank/DDBJ databases">
        <authorList>
            <person name="Schelkunov M.I."/>
        </authorList>
    </citation>
    <scope>NUCLEOTIDE SEQUENCE</scope>
    <source>
        <strain evidence="7">Hsosn_3</strain>
        <tissue evidence="7">Leaf</tissue>
    </source>
</reference>
<dbReference type="EMBL" id="JAUIZM010000011">
    <property type="protein sequence ID" value="KAK1355684.1"/>
    <property type="molecule type" value="Genomic_DNA"/>
</dbReference>
<dbReference type="InterPro" id="IPR016897">
    <property type="entry name" value="SKP1"/>
</dbReference>
<dbReference type="InterPro" id="IPR016072">
    <property type="entry name" value="Skp1_comp_dimer"/>
</dbReference>
<dbReference type="InterPro" id="IPR001232">
    <property type="entry name" value="SKP1-like"/>
</dbReference>
<dbReference type="Gene3D" id="3.30.710.10">
    <property type="entry name" value="Potassium Channel Kv1.1, Chain A"/>
    <property type="match status" value="1"/>
</dbReference>
<dbReference type="SMART" id="SM00512">
    <property type="entry name" value="Skp1"/>
    <property type="match status" value="1"/>
</dbReference>
<gene>
    <name evidence="7" type="ORF">POM88_048940</name>
</gene>
<dbReference type="GO" id="GO:0016567">
    <property type="term" value="P:protein ubiquitination"/>
    <property type="evidence" value="ECO:0007669"/>
    <property type="project" value="UniProtKB-UniRule"/>
</dbReference>
<dbReference type="GO" id="GO:0006511">
    <property type="term" value="P:ubiquitin-dependent protein catabolic process"/>
    <property type="evidence" value="ECO:0007669"/>
    <property type="project" value="InterPro"/>
</dbReference>
<name>A0AAD8M0Y7_9APIA</name>
<feature type="domain" description="SKP1 component dimerisation" evidence="5">
    <location>
        <begin position="111"/>
        <end position="139"/>
    </location>
</feature>
<dbReference type="CDD" id="cd18322">
    <property type="entry name" value="BTB_POZ_SKP1"/>
    <property type="match status" value="1"/>
</dbReference>
<comment type="subunit">
    <text evidence="4">Part of a SCF (SKP1-cullin-F-box) protein ligase complex.</text>
</comment>
<comment type="pathway">
    <text evidence="1 4">Protein modification; protein ubiquitination.</text>
</comment>
<evidence type="ECO:0000256" key="4">
    <source>
        <dbReference type="PIRNR" id="PIRNR028729"/>
    </source>
</evidence>
<comment type="similarity">
    <text evidence="2 4">Belongs to the SKP1 family.</text>
</comment>
<dbReference type="PIRSF" id="PIRSF028729">
    <property type="entry name" value="E3_ubiquit_lig_SCF_Skp"/>
    <property type="match status" value="1"/>
</dbReference>
<accession>A0AAD8M0Y7</accession>
<dbReference type="Proteomes" id="UP001237642">
    <property type="component" value="Unassembled WGS sequence"/>
</dbReference>
<dbReference type="SUPFAM" id="SSF54695">
    <property type="entry name" value="POZ domain"/>
    <property type="match status" value="1"/>
</dbReference>
<keyword evidence="8" id="KW-1185">Reference proteome</keyword>
<feature type="domain" description="SKP1 component POZ" evidence="6">
    <location>
        <begin position="6"/>
        <end position="65"/>
    </location>
</feature>
<evidence type="ECO:0000256" key="1">
    <source>
        <dbReference type="ARBA" id="ARBA00004906"/>
    </source>
</evidence>
<dbReference type="GO" id="GO:0009867">
    <property type="term" value="P:jasmonic acid mediated signaling pathway"/>
    <property type="evidence" value="ECO:0007669"/>
    <property type="project" value="UniProtKB-ARBA"/>
</dbReference>
<evidence type="ECO:0000313" key="8">
    <source>
        <dbReference type="Proteomes" id="UP001237642"/>
    </source>
</evidence>
<evidence type="ECO:0000313" key="7">
    <source>
        <dbReference type="EMBL" id="KAK1355684.1"/>
    </source>
</evidence>
<reference evidence="7" key="1">
    <citation type="submission" date="2023-02" db="EMBL/GenBank/DDBJ databases">
        <title>Genome of toxic invasive species Heracleum sosnowskyi carries increased number of genes despite the absence of recent whole-genome duplications.</title>
        <authorList>
            <person name="Schelkunov M."/>
            <person name="Shtratnikova V."/>
            <person name="Makarenko M."/>
            <person name="Klepikova A."/>
            <person name="Omelchenko D."/>
            <person name="Novikova G."/>
            <person name="Obukhova E."/>
            <person name="Bogdanov V."/>
            <person name="Penin A."/>
            <person name="Logacheva M."/>
        </authorList>
    </citation>
    <scope>NUCLEOTIDE SEQUENCE</scope>
    <source>
        <strain evidence="7">Hsosn_3</strain>
        <tissue evidence="7">Leaf</tissue>
    </source>
</reference>
<dbReference type="PANTHER" id="PTHR11165">
    <property type="entry name" value="SKP1"/>
    <property type="match status" value="1"/>
</dbReference>
<comment type="function">
    <text evidence="4">Involved in ubiquitination and subsequent proteasomal degradation of target proteins. Together with CUL1, RBX1 and a F-box protein, it forms a SCF E3 ubiquitin ligase complex. The functional specificity of this complex depends on the type of F-box protein. In the SCF complex, it serves as an adapter that links the F-box protein to CUL1.</text>
</comment>
<sequence>MASASKMIMLRSSDNETFKVEEAVAFLSKTIKHMIEHDCADTVIHLPKVSSTILAKVIEYCKKHVTSPKGDNETNKTAEDNELKSFDEEFVKVDKKILFGLIMAANYLKIKSLSDLTCQAVDDMIEEKTPEEIRNFFGIDMMTRKNI</sequence>
<dbReference type="AlphaFoldDB" id="A0AAD8M0Y7"/>
<keyword evidence="3 4" id="KW-0833">Ubl conjugation pathway</keyword>
<evidence type="ECO:0000259" key="5">
    <source>
        <dbReference type="Pfam" id="PF01466"/>
    </source>
</evidence>